<gene>
    <name evidence="1" type="ORF">D0C36_16345</name>
</gene>
<dbReference type="AlphaFoldDB" id="A0A372NWE4"/>
<comment type="caution">
    <text evidence="1">The sequence shown here is derived from an EMBL/GenBank/DDBJ whole genome shotgun (WGS) entry which is preliminary data.</text>
</comment>
<dbReference type="EMBL" id="QWDC01000002">
    <property type="protein sequence ID" value="RFZ92957.1"/>
    <property type="molecule type" value="Genomic_DNA"/>
</dbReference>
<dbReference type="Proteomes" id="UP000264217">
    <property type="component" value="Unassembled WGS sequence"/>
</dbReference>
<name>A0A372NWE4_9SPHI</name>
<evidence type="ECO:0000313" key="1">
    <source>
        <dbReference type="EMBL" id="RFZ92957.1"/>
    </source>
</evidence>
<accession>A0A372NWE4</accession>
<organism evidence="1 2">
    <name type="scientific">Mucilaginibacter conchicola</name>
    <dbReference type="NCBI Taxonomy" id="2303333"/>
    <lineage>
        <taxon>Bacteria</taxon>
        <taxon>Pseudomonadati</taxon>
        <taxon>Bacteroidota</taxon>
        <taxon>Sphingobacteriia</taxon>
        <taxon>Sphingobacteriales</taxon>
        <taxon>Sphingobacteriaceae</taxon>
        <taxon>Mucilaginibacter</taxon>
    </lineage>
</organism>
<proteinExistence type="predicted"/>
<protein>
    <submittedName>
        <fullName evidence="1">Uncharacterized protein</fullName>
    </submittedName>
</protein>
<evidence type="ECO:0000313" key="2">
    <source>
        <dbReference type="Proteomes" id="UP000264217"/>
    </source>
</evidence>
<dbReference type="RefSeq" id="WP_117392666.1">
    <property type="nucleotide sequence ID" value="NZ_QWDC01000002.1"/>
</dbReference>
<keyword evidence="2" id="KW-1185">Reference proteome</keyword>
<sequence length="99" mass="11603">MDQIEQLIADNFKVKRSDLQNIQLIGSFYFSDELFDEMSAFLSAEKIEKLRDSKDKIGLDALDSIFIYKLTLSGKDIFAVVYDHYELYLPTFIWETFEA</sequence>
<reference evidence="1 2" key="1">
    <citation type="submission" date="2018-08" db="EMBL/GenBank/DDBJ databases">
        <title>Mucilaginibacter sp. MYSH2.</title>
        <authorList>
            <person name="Seo T."/>
        </authorList>
    </citation>
    <scope>NUCLEOTIDE SEQUENCE [LARGE SCALE GENOMIC DNA]</scope>
    <source>
        <strain evidence="1 2">MYSH2</strain>
    </source>
</reference>